<feature type="domain" description="VOC" evidence="1">
    <location>
        <begin position="170"/>
        <end position="285"/>
    </location>
</feature>
<protein>
    <submittedName>
        <fullName evidence="2">VOC family protein</fullName>
    </submittedName>
</protein>
<dbReference type="CDD" id="cd16359">
    <property type="entry name" value="VOC_BsCatE_like_C"/>
    <property type="match status" value="1"/>
</dbReference>
<dbReference type="Proteomes" id="UP001339962">
    <property type="component" value="Unassembled WGS sequence"/>
</dbReference>
<dbReference type="InterPro" id="IPR037523">
    <property type="entry name" value="VOC_core"/>
</dbReference>
<dbReference type="Pfam" id="PF00903">
    <property type="entry name" value="Glyoxalase"/>
    <property type="match status" value="2"/>
</dbReference>
<dbReference type="RefSeq" id="WP_328218413.1">
    <property type="nucleotide sequence ID" value="NZ_JARTLI010000017.1"/>
</dbReference>
<comment type="caution">
    <text evidence="2">The sequence shown here is derived from an EMBL/GenBank/DDBJ whole genome shotgun (WGS) entry which is preliminary data.</text>
</comment>
<dbReference type="InterPro" id="IPR029068">
    <property type="entry name" value="Glyas_Bleomycin-R_OHBP_Dase"/>
</dbReference>
<dbReference type="SUPFAM" id="SSF54593">
    <property type="entry name" value="Glyoxalase/Bleomycin resistance protein/Dihydroxybiphenyl dioxygenase"/>
    <property type="match status" value="2"/>
</dbReference>
<dbReference type="PANTHER" id="PTHR43279">
    <property type="entry name" value="CATECHOL-2,3-DIOXYGENASE"/>
    <property type="match status" value="1"/>
</dbReference>
<reference evidence="2 3" key="1">
    <citation type="submission" date="2023-03" db="EMBL/GenBank/DDBJ databases">
        <title>Bacillus Genome Sequencing.</title>
        <authorList>
            <person name="Dunlap C."/>
        </authorList>
    </citation>
    <scope>NUCLEOTIDE SEQUENCE [LARGE SCALE GENOMIC DNA]</scope>
    <source>
        <strain evidence="2 3">NRS-38</strain>
    </source>
</reference>
<accession>A0ABD5IV52</accession>
<proteinExistence type="predicted"/>
<dbReference type="PANTHER" id="PTHR43279:SF1">
    <property type="entry name" value="CATECHOL-2,3-DIOXYGENASE"/>
    <property type="match status" value="1"/>
</dbReference>
<name>A0ABD5IV52_9BACL</name>
<evidence type="ECO:0000259" key="1">
    <source>
        <dbReference type="PROSITE" id="PS51819"/>
    </source>
</evidence>
<dbReference type="PROSITE" id="PS51819">
    <property type="entry name" value="VOC"/>
    <property type="match status" value="2"/>
</dbReference>
<dbReference type="InterPro" id="IPR004360">
    <property type="entry name" value="Glyas_Fos-R_dOase_dom"/>
</dbReference>
<evidence type="ECO:0000313" key="3">
    <source>
        <dbReference type="Proteomes" id="UP001339962"/>
    </source>
</evidence>
<evidence type="ECO:0000313" key="2">
    <source>
        <dbReference type="EMBL" id="MED5052199.1"/>
    </source>
</evidence>
<organism evidence="2 3">
    <name type="scientific">Anoxybacteroides rupiense</name>
    <dbReference type="NCBI Taxonomy" id="311460"/>
    <lineage>
        <taxon>Bacteria</taxon>
        <taxon>Bacillati</taxon>
        <taxon>Bacillota</taxon>
        <taxon>Bacilli</taxon>
        <taxon>Bacillales</taxon>
        <taxon>Anoxybacillaceae</taxon>
        <taxon>Anoxybacteroides</taxon>
    </lineage>
</organism>
<dbReference type="Gene3D" id="3.10.180.10">
    <property type="entry name" value="2,3-Dihydroxybiphenyl 1,2-Dioxygenase, domain 1"/>
    <property type="match status" value="2"/>
</dbReference>
<feature type="domain" description="VOC" evidence="1">
    <location>
        <begin position="10"/>
        <end position="127"/>
    </location>
</feature>
<dbReference type="EMBL" id="JARTLI010000017">
    <property type="protein sequence ID" value="MED5052199.1"/>
    <property type="molecule type" value="Genomic_DNA"/>
</dbReference>
<sequence length="287" mass="32012">MRSTIHPKVEIGHVHLRVAKLDRSIHFYTQWIGLQLLEKKGNLAVLTADGTMPLIVLEESSDTVRKPPRTTGLYHFAILVPDRSTLARVLLHLLKVGYPLQGASDHQFSEAVYLADPDGNGIEIYADRPREQWEKAENGEYKGVTEPLDVEGLLAEADHTPWTGLPPKTKMGHIHLHVAHMHEAEQFYHQGLGFDITIRMDNHALFVSAGGYHHHIGLNTWIGVGAPKPPENALGLRLFSIVFPHEKELEKAIESLKAIGAKVEWTGTEAATVDPFGNRIQLRVQKA</sequence>
<dbReference type="CDD" id="cd07255">
    <property type="entry name" value="VOC_BsCatE_like_N"/>
    <property type="match status" value="1"/>
</dbReference>
<gene>
    <name evidence="2" type="ORF">P9850_10080</name>
</gene>
<dbReference type="AlphaFoldDB" id="A0ABD5IV52"/>